<feature type="region of interest" description="Disordered" evidence="1">
    <location>
        <begin position="51"/>
        <end position="95"/>
    </location>
</feature>
<accession>A0ABP9K2R7</accession>
<feature type="compositionally biased region" description="Basic and acidic residues" evidence="1">
    <location>
        <begin position="65"/>
        <end position="95"/>
    </location>
</feature>
<dbReference type="EMBL" id="BAABJM010000002">
    <property type="protein sequence ID" value="GAA5050069.1"/>
    <property type="molecule type" value="Genomic_DNA"/>
</dbReference>
<proteinExistence type="predicted"/>
<comment type="caution">
    <text evidence="2">The sequence shown here is derived from an EMBL/GenBank/DDBJ whole genome shotgun (WGS) entry which is preliminary data.</text>
</comment>
<name>A0ABP9K2R7_9NOCA</name>
<feature type="region of interest" description="Disordered" evidence="1">
    <location>
        <begin position="1"/>
        <end position="34"/>
    </location>
</feature>
<organism evidence="2 3">
    <name type="scientific">Nocardia callitridis</name>
    <dbReference type="NCBI Taxonomy" id="648753"/>
    <lineage>
        <taxon>Bacteria</taxon>
        <taxon>Bacillati</taxon>
        <taxon>Actinomycetota</taxon>
        <taxon>Actinomycetes</taxon>
        <taxon>Mycobacteriales</taxon>
        <taxon>Nocardiaceae</taxon>
        <taxon>Nocardia</taxon>
    </lineage>
</organism>
<feature type="compositionally biased region" description="Basic and acidic residues" evidence="1">
    <location>
        <begin position="18"/>
        <end position="34"/>
    </location>
</feature>
<evidence type="ECO:0000256" key="1">
    <source>
        <dbReference type="SAM" id="MobiDB-lite"/>
    </source>
</evidence>
<gene>
    <name evidence="2" type="ORF">GCM10023318_19820</name>
</gene>
<evidence type="ECO:0000313" key="2">
    <source>
        <dbReference type="EMBL" id="GAA5050069.1"/>
    </source>
</evidence>
<sequence length="95" mass="10757">MCQRGQPRPSAGANVDGGTRDRTGGGDTTEQWRGDIRQALAEQFAVGVVARADRHGVRRGRRKQRLEGGQRRDGQRGRDQRPELVEVQKPDRRRR</sequence>
<dbReference type="Proteomes" id="UP001500603">
    <property type="component" value="Unassembled WGS sequence"/>
</dbReference>
<protein>
    <submittedName>
        <fullName evidence="2">Uncharacterized protein</fullName>
    </submittedName>
</protein>
<reference evidence="3" key="1">
    <citation type="journal article" date="2019" name="Int. J. Syst. Evol. Microbiol.">
        <title>The Global Catalogue of Microorganisms (GCM) 10K type strain sequencing project: providing services to taxonomists for standard genome sequencing and annotation.</title>
        <authorList>
            <consortium name="The Broad Institute Genomics Platform"/>
            <consortium name="The Broad Institute Genome Sequencing Center for Infectious Disease"/>
            <person name="Wu L."/>
            <person name="Ma J."/>
        </authorList>
    </citation>
    <scope>NUCLEOTIDE SEQUENCE [LARGE SCALE GENOMIC DNA]</scope>
    <source>
        <strain evidence="3">JCM 18298</strain>
    </source>
</reference>
<keyword evidence="3" id="KW-1185">Reference proteome</keyword>
<evidence type="ECO:0000313" key="3">
    <source>
        <dbReference type="Proteomes" id="UP001500603"/>
    </source>
</evidence>